<comment type="caution">
    <text evidence="2">The sequence shown here is derived from an EMBL/GenBank/DDBJ whole genome shotgun (WGS) entry which is preliminary data.</text>
</comment>
<dbReference type="PANTHER" id="PTHR13132:SF29">
    <property type="entry name" value="ALPHA-(1,6)-FUCOSYLTRANSFERASE"/>
    <property type="match status" value="1"/>
</dbReference>
<evidence type="ECO:0000313" key="2">
    <source>
        <dbReference type="EMBL" id="KAL3772996.1"/>
    </source>
</evidence>
<keyword evidence="3" id="KW-1185">Reference proteome</keyword>
<evidence type="ECO:0008006" key="4">
    <source>
        <dbReference type="Google" id="ProtNLM"/>
    </source>
</evidence>
<reference evidence="2 3" key="1">
    <citation type="submission" date="2024-10" db="EMBL/GenBank/DDBJ databases">
        <title>Updated reference genomes for cyclostephanoid diatoms.</title>
        <authorList>
            <person name="Roberts W.R."/>
            <person name="Alverson A.J."/>
        </authorList>
    </citation>
    <scope>NUCLEOTIDE SEQUENCE [LARGE SCALE GENOMIC DNA]</scope>
    <source>
        <strain evidence="2 3">AJA010-31</strain>
    </source>
</reference>
<name>A0ABD3NAH9_9STRA</name>
<evidence type="ECO:0000313" key="3">
    <source>
        <dbReference type="Proteomes" id="UP001530400"/>
    </source>
</evidence>
<proteinExistence type="predicted"/>
<evidence type="ECO:0000256" key="1">
    <source>
        <dbReference type="SAM" id="Phobius"/>
    </source>
</evidence>
<feature type="transmembrane region" description="Helical" evidence="1">
    <location>
        <begin position="12"/>
        <end position="32"/>
    </location>
</feature>
<dbReference type="Gene3D" id="3.40.50.11350">
    <property type="match status" value="1"/>
</dbReference>
<keyword evidence="1" id="KW-0812">Transmembrane</keyword>
<sequence>MALTRREHGNQALTFLATAIFLVSSFNFFLGLRNEENRRIAAENEQLKAKLQLLERGQQPQPNSETKLSAYQVKASSINSFWWPSLDSGLLSKISHFQNPPDCSSPDAKFFVWRSLPKSHDDTRGLSAFGHTATWHLVHALTDGDQFDKGPRVLLQDEELWPMAKGCQHGPETRECYFEPLSKCTIANANPMDDAKNTQVLKSHGDEYDRSIRTLYSAQSPWWRPIKDVYAFTGLAGGQRGNSELALVAALFAYYFNPRPWLREEIHRRLQKSIPADLDPERTIGVPIRRSDKCQGHNIEGSAKGEMQCHPLETYREGVERFLQFDPAIENLIVTSEDKAACTEFVEMMKKEHPTLRIVLNVGDVQQGTGSGSKLESYTEGATNADVVASALTSMHMHMRAKYFVITSSSTWTSTVTLMARAYGFSISDIFVIDLNDKANRLAGLAKTGCYS</sequence>
<dbReference type="PANTHER" id="PTHR13132">
    <property type="entry name" value="ALPHA- 1,6 -FUCOSYLTRANSFERASE"/>
    <property type="match status" value="1"/>
</dbReference>
<dbReference type="Proteomes" id="UP001530400">
    <property type="component" value="Unassembled WGS sequence"/>
</dbReference>
<organism evidence="2 3">
    <name type="scientific">Cyclotella atomus</name>
    <dbReference type="NCBI Taxonomy" id="382360"/>
    <lineage>
        <taxon>Eukaryota</taxon>
        <taxon>Sar</taxon>
        <taxon>Stramenopiles</taxon>
        <taxon>Ochrophyta</taxon>
        <taxon>Bacillariophyta</taxon>
        <taxon>Coscinodiscophyceae</taxon>
        <taxon>Thalassiosirophycidae</taxon>
        <taxon>Stephanodiscales</taxon>
        <taxon>Stephanodiscaceae</taxon>
        <taxon>Cyclotella</taxon>
    </lineage>
</organism>
<dbReference type="EMBL" id="JALLPJ020001252">
    <property type="protein sequence ID" value="KAL3772996.1"/>
    <property type="molecule type" value="Genomic_DNA"/>
</dbReference>
<accession>A0ABD3NAH9</accession>
<keyword evidence="1" id="KW-1133">Transmembrane helix</keyword>
<keyword evidence="1" id="KW-0472">Membrane</keyword>
<gene>
    <name evidence="2" type="ORF">ACHAWO_004135</name>
</gene>
<dbReference type="AlphaFoldDB" id="A0ABD3NAH9"/>
<protein>
    <recommendedName>
        <fullName evidence="4">Fucosyltransferase</fullName>
    </recommendedName>
</protein>